<dbReference type="InterPro" id="IPR029058">
    <property type="entry name" value="AB_hydrolase_fold"/>
</dbReference>
<dbReference type="Gene3D" id="3.40.50.1820">
    <property type="entry name" value="alpha/beta hydrolase"/>
    <property type="match status" value="1"/>
</dbReference>
<keyword evidence="4" id="KW-1185">Reference proteome</keyword>
<dbReference type="SUPFAM" id="SSF53474">
    <property type="entry name" value="alpha/beta-Hydrolases"/>
    <property type="match status" value="1"/>
</dbReference>
<dbReference type="Proteomes" id="UP000791080">
    <property type="component" value="Unassembled WGS sequence"/>
</dbReference>
<dbReference type="PRINTS" id="PR00412">
    <property type="entry name" value="EPOXHYDRLASE"/>
</dbReference>
<dbReference type="RefSeq" id="WP_026420325.1">
    <property type="nucleotide sequence ID" value="NZ_AUBJ02000001.1"/>
</dbReference>
<name>A0ABT1JDU4_ACTCY</name>
<dbReference type="EMBL" id="AUBJ02000001">
    <property type="protein sequence ID" value="MCP2330668.1"/>
    <property type="molecule type" value="Genomic_DNA"/>
</dbReference>
<organism evidence="3 4">
    <name type="scientific">Actinoalloteichus caeruleus DSM 43889</name>
    <dbReference type="NCBI Taxonomy" id="1120930"/>
    <lineage>
        <taxon>Bacteria</taxon>
        <taxon>Bacillati</taxon>
        <taxon>Actinomycetota</taxon>
        <taxon>Actinomycetes</taxon>
        <taxon>Pseudonocardiales</taxon>
        <taxon>Pseudonocardiaceae</taxon>
        <taxon>Actinoalloteichus</taxon>
        <taxon>Actinoalloteichus cyanogriseus</taxon>
    </lineage>
</organism>
<dbReference type="PANTHER" id="PTHR43433">
    <property type="entry name" value="HYDROLASE, ALPHA/BETA FOLD FAMILY PROTEIN"/>
    <property type="match status" value="1"/>
</dbReference>
<accession>A0ABT1JDU4</accession>
<dbReference type="PANTHER" id="PTHR43433:SF5">
    <property type="entry name" value="AB HYDROLASE-1 DOMAIN-CONTAINING PROTEIN"/>
    <property type="match status" value="1"/>
</dbReference>
<reference evidence="3 4" key="1">
    <citation type="submission" date="2013-07" db="EMBL/GenBank/DDBJ databases">
        <authorList>
            <consortium name="DOE Joint Genome Institute"/>
            <person name="Reeve W."/>
            <person name="Huntemann M."/>
            <person name="Han J."/>
            <person name="Chen A."/>
            <person name="Kyrpides N."/>
            <person name="Mavromatis K."/>
            <person name="Markowitz V."/>
            <person name="Palaniappan K."/>
            <person name="Ivanova N."/>
            <person name="Schaumberg A."/>
            <person name="Pati A."/>
            <person name="Liolios K."/>
            <person name="Nordberg H.P."/>
            <person name="Cantor M.N."/>
            <person name="Hua S.X."/>
            <person name="Woyke T."/>
        </authorList>
    </citation>
    <scope>NUCLEOTIDE SEQUENCE [LARGE SCALE GENOMIC DNA]</scope>
    <source>
        <strain evidence="3 4">DSM 43889</strain>
    </source>
</reference>
<reference evidence="3 4" key="2">
    <citation type="submission" date="2022-06" db="EMBL/GenBank/DDBJ databases">
        <title>Genomic Encyclopedia of Type Strains, Phase I: the one thousand microbial genomes (KMG-I) project.</title>
        <authorList>
            <person name="Kyrpides N."/>
        </authorList>
    </citation>
    <scope>NUCLEOTIDE SEQUENCE [LARGE SCALE GENOMIC DNA]</scope>
    <source>
        <strain evidence="3 4">DSM 43889</strain>
    </source>
</reference>
<evidence type="ECO:0000256" key="1">
    <source>
        <dbReference type="ARBA" id="ARBA00022559"/>
    </source>
</evidence>
<protein>
    <submittedName>
        <fullName evidence="3">Pimeloyl-ACP methyl ester carboxylesterase</fullName>
    </submittedName>
</protein>
<dbReference type="InterPro" id="IPR050471">
    <property type="entry name" value="AB_hydrolase"/>
</dbReference>
<keyword evidence="1" id="KW-0575">Peroxidase</keyword>
<proteinExistence type="predicted"/>
<dbReference type="InterPro" id="IPR000639">
    <property type="entry name" value="Epox_hydrolase-like"/>
</dbReference>
<dbReference type="InterPro" id="IPR000073">
    <property type="entry name" value="AB_hydrolase_1"/>
</dbReference>
<evidence type="ECO:0000313" key="3">
    <source>
        <dbReference type="EMBL" id="MCP2330668.1"/>
    </source>
</evidence>
<feature type="domain" description="AB hydrolase-1" evidence="2">
    <location>
        <begin position="22"/>
        <end position="259"/>
    </location>
</feature>
<evidence type="ECO:0000259" key="2">
    <source>
        <dbReference type="Pfam" id="PF12697"/>
    </source>
</evidence>
<comment type="caution">
    <text evidence="3">The sequence shown here is derived from an EMBL/GenBank/DDBJ whole genome shotgun (WGS) entry which is preliminary data.</text>
</comment>
<sequence>MSTADINGIRVQYEDVGDGEPVVLVMGSGSTGRAWHLHQVPALVSAGYRVITFDNRGSSASTRDLVGFTVEDLVADTVGLIEHLGLGPCRLVGTSMGAHVVQELLVTRADLVSQAVLMATRGRTDVMRRFAALAEREQVDSGVELPARYAASIRAMQVLSPATLNDDRKCQDWLDIFEMVPAEHSKGYRAQLDLDIIPDRLAAYRSITTPTLVIGFADDLVLPPHLCREVADAIPAARYVELADSGHYGYLERPEAVNAELVSFFAERRVR</sequence>
<keyword evidence="1" id="KW-0560">Oxidoreductase</keyword>
<evidence type="ECO:0000313" key="4">
    <source>
        <dbReference type="Proteomes" id="UP000791080"/>
    </source>
</evidence>
<gene>
    <name evidence="3" type="ORF">G443_000938</name>
</gene>
<dbReference type="Pfam" id="PF12697">
    <property type="entry name" value="Abhydrolase_6"/>
    <property type="match status" value="1"/>
</dbReference>
<dbReference type="PRINTS" id="PR00111">
    <property type="entry name" value="ABHYDROLASE"/>
</dbReference>